<gene>
    <name evidence="3" type="ORF">H9800_01780</name>
</gene>
<name>A0A9D2H473_9MICO</name>
<dbReference type="Proteomes" id="UP000824220">
    <property type="component" value="Unassembled WGS sequence"/>
</dbReference>
<evidence type="ECO:0000259" key="1">
    <source>
        <dbReference type="Pfam" id="PF01370"/>
    </source>
</evidence>
<proteinExistence type="predicted"/>
<accession>A0A9D2H473</accession>
<evidence type="ECO:0000313" key="4">
    <source>
        <dbReference type="Proteomes" id="UP000824220"/>
    </source>
</evidence>
<dbReference type="InterPro" id="IPR001509">
    <property type="entry name" value="Epimerase_deHydtase"/>
</dbReference>
<comment type="caution">
    <text evidence="3">The sequence shown here is derived from an EMBL/GenBank/DDBJ whole genome shotgun (WGS) entry which is preliminary data.</text>
</comment>
<dbReference type="PANTHER" id="PTHR11092">
    <property type="entry name" value="SUGAR NUCLEOTIDE EPIMERASE RELATED"/>
    <property type="match status" value="1"/>
</dbReference>
<feature type="domain" description="DUF1731" evidence="2">
    <location>
        <begin position="258"/>
        <end position="307"/>
    </location>
</feature>
<dbReference type="Pfam" id="PF01370">
    <property type="entry name" value="Epimerase"/>
    <property type="match status" value="1"/>
</dbReference>
<dbReference type="Gene3D" id="3.40.50.720">
    <property type="entry name" value="NAD(P)-binding Rossmann-like Domain"/>
    <property type="match status" value="1"/>
</dbReference>
<dbReference type="EMBL" id="DXAM01000026">
    <property type="protein sequence ID" value="HJA03579.1"/>
    <property type="molecule type" value="Genomic_DNA"/>
</dbReference>
<dbReference type="PANTHER" id="PTHR11092:SF0">
    <property type="entry name" value="EPIMERASE FAMILY PROTEIN SDR39U1"/>
    <property type="match status" value="1"/>
</dbReference>
<reference evidence="3" key="1">
    <citation type="journal article" date="2021" name="PeerJ">
        <title>Extensive microbial diversity within the chicken gut microbiome revealed by metagenomics and culture.</title>
        <authorList>
            <person name="Gilroy R."/>
            <person name="Ravi A."/>
            <person name="Getino M."/>
            <person name="Pursley I."/>
            <person name="Horton D.L."/>
            <person name="Alikhan N.F."/>
            <person name="Baker D."/>
            <person name="Gharbi K."/>
            <person name="Hall N."/>
            <person name="Watson M."/>
            <person name="Adriaenssens E.M."/>
            <person name="Foster-Nyarko E."/>
            <person name="Jarju S."/>
            <person name="Secka A."/>
            <person name="Antonio M."/>
            <person name="Oren A."/>
            <person name="Chaudhuri R.R."/>
            <person name="La Ragione R."/>
            <person name="Hildebrand F."/>
            <person name="Pallen M.J."/>
        </authorList>
    </citation>
    <scope>NUCLEOTIDE SEQUENCE</scope>
    <source>
        <strain evidence="3">ChiHjej8B7-3636</strain>
    </source>
</reference>
<dbReference type="SUPFAM" id="SSF51735">
    <property type="entry name" value="NAD(P)-binding Rossmann-fold domains"/>
    <property type="match status" value="1"/>
</dbReference>
<dbReference type="AlphaFoldDB" id="A0A9D2H473"/>
<reference evidence="3" key="2">
    <citation type="submission" date="2021-04" db="EMBL/GenBank/DDBJ databases">
        <authorList>
            <person name="Gilroy R."/>
        </authorList>
    </citation>
    <scope>NUCLEOTIDE SEQUENCE</scope>
    <source>
        <strain evidence="3">ChiHjej8B7-3636</strain>
    </source>
</reference>
<evidence type="ECO:0000313" key="3">
    <source>
        <dbReference type="EMBL" id="HJA03579.1"/>
    </source>
</evidence>
<dbReference type="InterPro" id="IPR013549">
    <property type="entry name" value="DUF1731"/>
</dbReference>
<protein>
    <submittedName>
        <fullName evidence="3">DUF1731 domain-containing protein</fullName>
    </submittedName>
</protein>
<evidence type="ECO:0000259" key="2">
    <source>
        <dbReference type="Pfam" id="PF08338"/>
    </source>
</evidence>
<organism evidence="3 4">
    <name type="scientific">Candidatus Microbacterium stercoravium</name>
    <dbReference type="NCBI Taxonomy" id="2838697"/>
    <lineage>
        <taxon>Bacteria</taxon>
        <taxon>Bacillati</taxon>
        <taxon>Actinomycetota</taxon>
        <taxon>Actinomycetes</taxon>
        <taxon>Micrococcales</taxon>
        <taxon>Microbacteriaceae</taxon>
        <taxon>Microbacterium</taxon>
    </lineage>
</organism>
<sequence length="309" mass="33244">MRIVISGASGSLGRALAASLVRDGHEVVALTRTPGRAPIRGAIEVGWDPADVPAWAHVLESDDEVAVVNLAGKPVDCRPTEHNIRELRDSRVHATHALVAASERRSRPVDRWVQASTTAIYGDTGDELITERTPDPEQGLPQMTGIVLPWEQASRSANAAHLVTLRTSIVLDRRTPALDRLLLPARLGFGGPIAGGRQWFSWIHVADWLRIARAALGLDPQLTLPDAPVIAASPHPVRNAELMQLLRQAVGMPIGLPTPEFVLRLASIGLRTDPLLALTGRHTTSAVLADRGFAFRHPTLGSALDDLLG</sequence>
<dbReference type="InterPro" id="IPR036291">
    <property type="entry name" value="NAD(P)-bd_dom_sf"/>
</dbReference>
<dbReference type="Pfam" id="PF08338">
    <property type="entry name" value="DUF1731"/>
    <property type="match status" value="1"/>
</dbReference>
<feature type="domain" description="NAD-dependent epimerase/dehydratase" evidence="1">
    <location>
        <begin position="3"/>
        <end position="215"/>
    </location>
</feature>